<dbReference type="AlphaFoldDB" id="A0AAU8JMR3"/>
<keyword evidence="1" id="KW-0472">Membrane</keyword>
<organism evidence="2">
    <name type="scientific">Planktothricoides raciborskii GIHE-MW2</name>
    <dbReference type="NCBI Taxonomy" id="2792601"/>
    <lineage>
        <taxon>Bacteria</taxon>
        <taxon>Bacillati</taxon>
        <taxon>Cyanobacteriota</taxon>
        <taxon>Cyanophyceae</taxon>
        <taxon>Oscillatoriophycideae</taxon>
        <taxon>Oscillatoriales</taxon>
        <taxon>Oscillatoriaceae</taxon>
        <taxon>Planktothricoides</taxon>
    </lineage>
</organism>
<feature type="transmembrane region" description="Helical" evidence="1">
    <location>
        <begin position="89"/>
        <end position="111"/>
    </location>
</feature>
<dbReference type="EMBL" id="CP159837">
    <property type="protein sequence ID" value="XCM40041.1"/>
    <property type="molecule type" value="Genomic_DNA"/>
</dbReference>
<evidence type="ECO:0000313" key="2">
    <source>
        <dbReference type="EMBL" id="XCM40041.1"/>
    </source>
</evidence>
<evidence type="ECO:0000256" key="1">
    <source>
        <dbReference type="SAM" id="Phobius"/>
    </source>
</evidence>
<dbReference type="RefSeq" id="WP_190877516.1">
    <property type="nucleotide sequence ID" value="NZ_CP159837.1"/>
</dbReference>
<protein>
    <submittedName>
        <fullName evidence="2">Uncharacterized protein</fullName>
    </submittedName>
</protein>
<name>A0AAU8JMR3_9CYAN</name>
<sequence length="129" mass="14797">MSVQVRTIKNIHSTSIEDLGSKLADWLLSAHNFSVKRKEWHLDRYIISVNKTGFFRQISGLVFEYNIELSNTDKSVVVTIDDGDIRKQLASLGIAWFIAWPMLVTAGFGMYSSGEFRKDIFSEIERILH</sequence>
<accession>A0AAU8JMR3</accession>
<keyword evidence="1" id="KW-0812">Transmembrane</keyword>
<gene>
    <name evidence="2" type="ORF">ABWT76_003020</name>
</gene>
<proteinExistence type="predicted"/>
<keyword evidence="1" id="KW-1133">Transmembrane helix</keyword>
<reference evidence="2" key="1">
    <citation type="submission" date="2024-07" db="EMBL/GenBank/DDBJ databases">
        <authorList>
            <person name="Kim Y.J."/>
            <person name="Jeong J.Y."/>
        </authorList>
    </citation>
    <scope>NUCLEOTIDE SEQUENCE</scope>
    <source>
        <strain evidence="2">GIHE-MW2</strain>
    </source>
</reference>